<dbReference type="Proteomes" id="UP001154282">
    <property type="component" value="Unassembled WGS sequence"/>
</dbReference>
<keyword evidence="2" id="KW-1185">Reference proteome</keyword>
<sequence length="65" mass="6925">MGQALGGGHMRRHRAALSLLPALATMKISSSAAKNRATCLDLDLNLTPMENDDLSLRLGKSLHIA</sequence>
<accession>A0AAV0MZY4</accession>
<comment type="caution">
    <text evidence="1">The sequence shown here is derived from an EMBL/GenBank/DDBJ whole genome shotgun (WGS) entry which is preliminary data.</text>
</comment>
<protein>
    <submittedName>
        <fullName evidence="1">Uncharacterized protein</fullName>
    </submittedName>
</protein>
<reference evidence="1" key="1">
    <citation type="submission" date="2022-08" db="EMBL/GenBank/DDBJ databases">
        <authorList>
            <person name="Gutierrez-Valencia J."/>
        </authorList>
    </citation>
    <scope>NUCLEOTIDE SEQUENCE</scope>
</reference>
<organism evidence="1 2">
    <name type="scientific">Linum tenue</name>
    <dbReference type="NCBI Taxonomy" id="586396"/>
    <lineage>
        <taxon>Eukaryota</taxon>
        <taxon>Viridiplantae</taxon>
        <taxon>Streptophyta</taxon>
        <taxon>Embryophyta</taxon>
        <taxon>Tracheophyta</taxon>
        <taxon>Spermatophyta</taxon>
        <taxon>Magnoliopsida</taxon>
        <taxon>eudicotyledons</taxon>
        <taxon>Gunneridae</taxon>
        <taxon>Pentapetalae</taxon>
        <taxon>rosids</taxon>
        <taxon>fabids</taxon>
        <taxon>Malpighiales</taxon>
        <taxon>Linaceae</taxon>
        <taxon>Linum</taxon>
    </lineage>
</organism>
<proteinExistence type="predicted"/>
<evidence type="ECO:0000313" key="1">
    <source>
        <dbReference type="EMBL" id="CAI0451782.1"/>
    </source>
</evidence>
<evidence type="ECO:0000313" key="2">
    <source>
        <dbReference type="Proteomes" id="UP001154282"/>
    </source>
</evidence>
<dbReference type="AlphaFoldDB" id="A0AAV0MZY4"/>
<dbReference type="EMBL" id="CAMGYJ010000007">
    <property type="protein sequence ID" value="CAI0451782.1"/>
    <property type="molecule type" value="Genomic_DNA"/>
</dbReference>
<name>A0AAV0MZY4_9ROSI</name>
<gene>
    <name evidence="1" type="ORF">LITE_LOCUS30986</name>
</gene>